<gene>
    <name evidence="1" type="ORF">GCM10010339_16020</name>
</gene>
<dbReference type="EMBL" id="BMVG01000002">
    <property type="protein sequence ID" value="GHE00519.1"/>
    <property type="molecule type" value="Genomic_DNA"/>
</dbReference>
<evidence type="ECO:0000313" key="2">
    <source>
        <dbReference type="Proteomes" id="UP000655443"/>
    </source>
</evidence>
<name>A0A919D104_9ACTN</name>
<sequence length="66" mass="6757">MAQAGYSREYAAALGKGVAAAGAVPDRVADGALVGDQEEGAGGRGHQDESSWVGMLSWLCHLKGLR</sequence>
<dbReference type="AlphaFoldDB" id="A0A919D104"/>
<comment type="caution">
    <text evidence="1">The sequence shown here is derived from an EMBL/GenBank/DDBJ whole genome shotgun (WGS) entry which is preliminary data.</text>
</comment>
<keyword evidence="2" id="KW-1185">Reference proteome</keyword>
<protein>
    <submittedName>
        <fullName evidence="1">Uncharacterized protein</fullName>
    </submittedName>
</protein>
<reference evidence="1" key="1">
    <citation type="journal article" date="2014" name="Int. J. Syst. Evol. Microbiol.">
        <title>Complete genome sequence of Corynebacterium casei LMG S-19264T (=DSM 44701T), isolated from a smear-ripened cheese.</title>
        <authorList>
            <consortium name="US DOE Joint Genome Institute (JGI-PGF)"/>
            <person name="Walter F."/>
            <person name="Albersmeier A."/>
            <person name="Kalinowski J."/>
            <person name="Ruckert C."/>
        </authorList>
    </citation>
    <scope>NUCLEOTIDE SEQUENCE</scope>
    <source>
        <strain evidence="1">JCM 4714</strain>
    </source>
</reference>
<accession>A0A919D104</accession>
<evidence type="ECO:0000313" key="1">
    <source>
        <dbReference type="EMBL" id="GHE00519.1"/>
    </source>
</evidence>
<proteinExistence type="predicted"/>
<organism evidence="1 2">
    <name type="scientific">Streptomyces alanosinicus</name>
    <dbReference type="NCBI Taxonomy" id="68171"/>
    <lineage>
        <taxon>Bacteria</taxon>
        <taxon>Bacillati</taxon>
        <taxon>Actinomycetota</taxon>
        <taxon>Actinomycetes</taxon>
        <taxon>Kitasatosporales</taxon>
        <taxon>Streptomycetaceae</taxon>
        <taxon>Streptomyces</taxon>
    </lineage>
</organism>
<dbReference type="Proteomes" id="UP000655443">
    <property type="component" value="Unassembled WGS sequence"/>
</dbReference>
<reference evidence="1" key="2">
    <citation type="submission" date="2020-09" db="EMBL/GenBank/DDBJ databases">
        <authorList>
            <person name="Sun Q."/>
            <person name="Ohkuma M."/>
        </authorList>
    </citation>
    <scope>NUCLEOTIDE SEQUENCE</scope>
    <source>
        <strain evidence="1">JCM 4714</strain>
    </source>
</reference>